<accession>A0A918NGT3</accession>
<reference evidence="2" key="1">
    <citation type="journal article" date="2014" name="Int. J. Syst. Evol. Microbiol.">
        <title>Complete genome sequence of Corynebacterium casei LMG S-19264T (=DSM 44701T), isolated from a smear-ripened cheese.</title>
        <authorList>
            <consortium name="US DOE Joint Genome Institute (JGI-PGF)"/>
            <person name="Walter F."/>
            <person name="Albersmeier A."/>
            <person name="Kalinowski J."/>
            <person name="Ruckert C."/>
        </authorList>
    </citation>
    <scope>NUCLEOTIDE SEQUENCE</scope>
    <source>
        <strain evidence="2">JCM 4790</strain>
    </source>
</reference>
<reference evidence="2" key="2">
    <citation type="submission" date="2020-09" db="EMBL/GenBank/DDBJ databases">
        <authorList>
            <person name="Sun Q."/>
            <person name="Ohkuma M."/>
        </authorList>
    </citation>
    <scope>NUCLEOTIDE SEQUENCE</scope>
    <source>
        <strain evidence="2">JCM 4790</strain>
    </source>
</reference>
<sequence>MYDVMGGTVDDPAPETMRRVLDVLADADGEHPDAWQKGADISHRTLAKLVRQGPNHDGAPCGRFPAALELVRYSCTEPVERAGCEDHGANGKSVGQAQRCTWSASKAVREGW</sequence>
<gene>
    <name evidence="2" type="ORF">GCM10010358_24880</name>
</gene>
<name>A0A918NGT3_9ACTN</name>
<evidence type="ECO:0000256" key="1">
    <source>
        <dbReference type="SAM" id="MobiDB-lite"/>
    </source>
</evidence>
<feature type="region of interest" description="Disordered" evidence="1">
    <location>
        <begin position="86"/>
        <end position="112"/>
    </location>
</feature>
<dbReference type="AlphaFoldDB" id="A0A918NGT3"/>
<dbReference type="Proteomes" id="UP000619244">
    <property type="component" value="Unassembled WGS sequence"/>
</dbReference>
<comment type="caution">
    <text evidence="2">The sequence shown here is derived from an EMBL/GenBank/DDBJ whole genome shotgun (WGS) entry which is preliminary data.</text>
</comment>
<dbReference type="EMBL" id="BMVU01000008">
    <property type="protein sequence ID" value="GGX69426.1"/>
    <property type="molecule type" value="Genomic_DNA"/>
</dbReference>
<proteinExistence type="predicted"/>
<evidence type="ECO:0000313" key="2">
    <source>
        <dbReference type="EMBL" id="GGX69426.1"/>
    </source>
</evidence>
<protein>
    <submittedName>
        <fullName evidence="2">Uncharacterized protein</fullName>
    </submittedName>
</protein>
<keyword evidence="3" id="KW-1185">Reference proteome</keyword>
<evidence type="ECO:0000313" key="3">
    <source>
        <dbReference type="Proteomes" id="UP000619244"/>
    </source>
</evidence>
<organism evidence="2 3">
    <name type="scientific">Streptomyces minutiscleroticus</name>
    <dbReference type="NCBI Taxonomy" id="68238"/>
    <lineage>
        <taxon>Bacteria</taxon>
        <taxon>Bacillati</taxon>
        <taxon>Actinomycetota</taxon>
        <taxon>Actinomycetes</taxon>
        <taxon>Kitasatosporales</taxon>
        <taxon>Streptomycetaceae</taxon>
        <taxon>Streptomyces</taxon>
    </lineage>
</organism>
<feature type="compositionally biased region" description="Polar residues" evidence="1">
    <location>
        <begin position="93"/>
        <end position="104"/>
    </location>
</feature>